<comment type="caution">
    <text evidence="1">The sequence shown here is derived from an EMBL/GenBank/DDBJ whole genome shotgun (WGS) entry which is preliminary data.</text>
</comment>
<dbReference type="Proteomes" id="UP000886722">
    <property type="component" value="Unassembled WGS sequence"/>
</dbReference>
<proteinExistence type="predicted"/>
<dbReference type="EMBL" id="DVKT01000045">
    <property type="protein sequence ID" value="HIT39527.1"/>
    <property type="molecule type" value="Genomic_DNA"/>
</dbReference>
<dbReference type="AlphaFoldDB" id="A0A9D1GEA4"/>
<reference evidence="1" key="1">
    <citation type="submission" date="2020-10" db="EMBL/GenBank/DDBJ databases">
        <authorList>
            <person name="Gilroy R."/>
        </authorList>
    </citation>
    <scope>NUCLEOTIDE SEQUENCE</scope>
    <source>
        <strain evidence="1">21143</strain>
    </source>
</reference>
<evidence type="ECO:0000313" key="2">
    <source>
        <dbReference type="Proteomes" id="UP000886722"/>
    </source>
</evidence>
<accession>A0A9D1GEA4</accession>
<evidence type="ECO:0000313" key="1">
    <source>
        <dbReference type="EMBL" id="HIT39527.1"/>
    </source>
</evidence>
<protein>
    <submittedName>
        <fullName evidence="1">Uncharacterized protein</fullName>
    </submittedName>
</protein>
<sequence length="245" mass="26426">MARSKKLKENGQTIYPVTIWNAVVDPTTGMTLKQLVAELTDALNRIDASTLQGHGIVTAGELDPKNKIPVVGNDGVMEIGRYLDFHMDGSKEDYNIRLRCDTTGKYQHYLPAKTGTVALTSDIPDITPSVVVNMGTANFSGGEVSFGSHTGLKSYISSYWKAGATSLPEVYLRYTANGETCFVKVVSQGFTGSGKNGYMKVFFENGGNYIPEILLPGTLYIEAGDLSSCVYFAIDTSSLEGAYPG</sequence>
<reference evidence="1" key="2">
    <citation type="journal article" date="2021" name="PeerJ">
        <title>Extensive microbial diversity within the chicken gut microbiome revealed by metagenomics and culture.</title>
        <authorList>
            <person name="Gilroy R."/>
            <person name="Ravi A."/>
            <person name="Getino M."/>
            <person name="Pursley I."/>
            <person name="Horton D.L."/>
            <person name="Alikhan N.F."/>
            <person name="Baker D."/>
            <person name="Gharbi K."/>
            <person name="Hall N."/>
            <person name="Watson M."/>
            <person name="Adriaenssens E.M."/>
            <person name="Foster-Nyarko E."/>
            <person name="Jarju S."/>
            <person name="Secka A."/>
            <person name="Antonio M."/>
            <person name="Oren A."/>
            <person name="Chaudhuri R.R."/>
            <person name="La Ragione R."/>
            <person name="Hildebrand F."/>
            <person name="Pallen M.J."/>
        </authorList>
    </citation>
    <scope>NUCLEOTIDE SEQUENCE</scope>
    <source>
        <strain evidence="1">21143</strain>
    </source>
</reference>
<organism evidence="1 2">
    <name type="scientific">Candidatus Caccoplasma intestinavium</name>
    <dbReference type="NCBI Taxonomy" id="2840716"/>
    <lineage>
        <taxon>Bacteria</taxon>
        <taxon>Pseudomonadati</taxon>
        <taxon>Bacteroidota</taxon>
        <taxon>Bacteroidia</taxon>
        <taxon>Bacteroidales</taxon>
        <taxon>Bacteroidaceae</taxon>
        <taxon>Bacteroidaceae incertae sedis</taxon>
        <taxon>Candidatus Caccoplasma</taxon>
    </lineage>
</organism>
<name>A0A9D1GEA4_9BACT</name>
<gene>
    <name evidence="1" type="ORF">IAD06_05765</name>
</gene>